<evidence type="ECO:0000313" key="2">
    <source>
        <dbReference type="Proteomes" id="UP000530571"/>
    </source>
</evidence>
<organism evidence="1 2">
    <name type="scientific">Martelella radicis</name>
    <dbReference type="NCBI Taxonomy" id="1397476"/>
    <lineage>
        <taxon>Bacteria</taxon>
        <taxon>Pseudomonadati</taxon>
        <taxon>Pseudomonadota</taxon>
        <taxon>Alphaproteobacteria</taxon>
        <taxon>Hyphomicrobiales</taxon>
        <taxon>Aurantimonadaceae</taxon>
        <taxon>Martelella</taxon>
    </lineage>
</organism>
<evidence type="ECO:0000313" key="1">
    <source>
        <dbReference type="EMBL" id="MBB4120678.1"/>
    </source>
</evidence>
<accession>A0A7W6KG75</accession>
<name>A0A7W6KG75_9HYPH</name>
<protein>
    <submittedName>
        <fullName evidence="1">Uncharacterized protein</fullName>
    </submittedName>
</protein>
<dbReference type="EMBL" id="JACIDZ010000001">
    <property type="protein sequence ID" value="MBB4120678.1"/>
    <property type="molecule type" value="Genomic_DNA"/>
</dbReference>
<dbReference type="RefSeq" id="WP_183482316.1">
    <property type="nucleotide sequence ID" value="NZ_JACIDZ010000001.1"/>
</dbReference>
<dbReference type="Proteomes" id="UP000530571">
    <property type="component" value="Unassembled WGS sequence"/>
</dbReference>
<sequence>MRDHFLKFADHAEALLALEAAGVTVPAGKLAYLDAGLPEALLVLKPVGAACDGLVYAPTGETATDGEGFDYPLMEAVEGFHVNLRMTDGAALPAALVDFEVAPQPATPAERFA</sequence>
<reference evidence="1 2" key="1">
    <citation type="submission" date="2020-08" db="EMBL/GenBank/DDBJ databases">
        <title>Genomic Encyclopedia of Type Strains, Phase IV (KMG-IV): sequencing the most valuable type-strain genomes for metagenomic binning, comparative biology and taxonomic classification.</title>
        <authorList>
            <person name="Goeker M."/>
        </authorList>
    </citation>
    <scope>NUCLEOTIDE SEQUENCE [LARGE SCALE GENOMIC DNA]</scope>
    <source>
        <strain evidence="1 2">DSM 28101</strain>
    </source>
</reference>
<proteinExistence type="predicted"/>
<gene>
    <name evidence="1" type="ORF">GGR30_000573</name>
</gene>
<dbReference type="AlphaFoldDB" id="A0A7W6KG75"/>
<keyword evidence="2" id="KW-1185">Reference proteome</keyword>
<comment type="caution">
    <text evidence="1">The sequence shown here is derived from an EMBL/GenBank/DDBJ whole genome shotgun (WGS) entry which is preliminary data.</text>
</comment>